<feature type="signal peptide" evidence="5">
    <location>
        <begin position="1"/>
        <end position="20"/>
    </location>
</feature>
<dbReference type="EMBL" id="JAOTPO010000001">
    <property type="protein sequence ID" value="MDE5411825.1"/>
    <property type="molecule type" value="Genomic_DNA"/>
</dbReference>
<keyword evidence="5" id="KW-0732">Signal</keyword>
<evidence type="ECO:0000313" key="8">
    <source>
        <dbReference type="Proteomes" id="UP001148125"/>
    </source>
</evidence>
<evidence type="ECO:0000256" key="1">
    <source>
        <dbReference type="ARBA" id="ARBA00004236"/>
    </source>
</evidence>
<reference evidence="7" key="1">
    <citation type="submission" date="2024-05" db="EMBL/GenBank/DDBJ databases">
        <title>Alkalihalobacillus sp. strain MEB203 novel alkaliphilic bacterium from Lonar Lake, India.</title>
        <authorList>
            <person name="Joshi A."/>
            <person name="Thite S."/>
            <person name="Mengade P."/>
        </authorList>
    </citation>
    <scope>NUCLEOTIDE SEQUENCE</scope>
    <source>
        <strain evidence="7">MEB 203</strain>
    </source>
</reference>
<feature type="domain" description="ABC-type glycine betaine transport system substrate-binding" evidence="6">
    <location>
        <begin position="208"/>
        <end position="308"/>
    </location>
</feature>
<comment type="subcellular location">
    <subcellularLocation>
        <location evidence="1">Cell membrane</location>
    </subcellularLocation>
</comment>
<dbReference type="InterPro" id="IPR007210">
    <property type="entry name" value="ABC_Gly_betaine_transp_sub-bd"/>
</dbReference>
<dbReference type="Gene3D" id="3.40.190.100">
    <property type="entry name" value="Glycine betaine-binding periplasmic protein, domain 2"/>
    <property type="match status" value="1"/>
</dbReference>
<gene>
    <name evidence="7" type="ORF">N7Z68_00330</name>
</gene>
<dbReference type="RefSeq" id="WP_275116460.1">
    <property type="nucleotide sequence ID" value="NZ_JAOTPO010000001.1"/>
</dbReference>
<keyword evidence="2" id="KW-0813">Transport</keyword>
<keyword evidence="8" id="KW-1185">Reference proteome</keyword>
<evidence type="ECO:0000256" key="3">
    <source>
        <dbReference type="ARBA" id="ARBA00022475"/>
    </source>
</evidence>
<dbReference type="Pfam" id="PF04069">
    <property type="entry name" value="OpuAC"/>
    <property type="match status" value="2"/>
</dbReference>
<feature type="chain" id="PRO_5046271999" evidence="5">
    <location>
        <begin position="21"/>
        <end position="309"/>
    </location>
</feature>
<evidence type="ECO:0000256" key="2">
    <source>
        <dbReference type="ARBA" id="ARBA00022448"/>
    </source>
</evidence>
<keyword evidence="4" id="KW-0472">Membrane</keyword>
<accession>A0ABT5V963</accession>
<evidence type="ECO:0000256" key="5">
    <source>
        <dbReference type="SAM" id="SignalP"/>
    </source>
</evidence>
<dbReference type="PANTHER" id="PTHR47737:SF1">
    <property type="entry name" value="GLYCINE BETAINE_PROLINE BETAINE TRANSPORT SYSTEM PERMEASE PROTEIN PROW"/>
    <property type="match status" value="1"/>
</dbReference>
<evidence type="ECO:0000259" key="6">
    <source>
        <dbReference type="Pfam" id="PF04069"/>
    </source>
</evidence>
<comment type="caution">
    <text evidence="7">The sequence shown here is derived from an EMBL/GenBank/DDBJ whole genome shotgun (WGS) entry which is preliminary data.</text>
</comment>
<dbReference type="PANTHER" id="PTHR47737">
    <property type="entry name" value="GLYCINE BETAINE/PROLINE BETAINE TRANSPORT SYSTEM PERMEASE PROTEIN PROW"/>
    <property type="match status" value="1"/>
</dbReference>
<evidence type="ECO:0000256" key="4">
    <source>
        <dbReference type="ARBA" id="ARBA00023136"/>
    </source>
</evidence>
<evidence type="ECO:0000313" key="7">
    <source>
        <dbReference type="EMBL" id="MDE5411825.1"/>
    </source>
</evidence>
<dbReference type="Proteomes" id="UP001148125">
    <property type="component" value="Unassembled WGS sequence"/>
</dbReference>
<organism evidence="7 8">
    <name type="scientific">Alkalihalobacterium chitinilyticum</name>
    <dbReference type="NCBI Taxonomy" id="2980103"/>
    <lineage>
        <taxon>Bacteria</taxon>
        <taxon>Bacillati</taxon>
        <taxon>Bacillota</taxon>
        <taxon>Bacilli</taxon>
        <taxon>Bacillales</taxon>
        <taxon>Bacillaceae</taxon>
        <taxon>Alkalihalobacterium</taxon>
    </lineage>
</organism>
<dbReference type="SUPFAM" id="SSF53850">
    <property type="entry name" value="Periplasmic binding protein-like II"/>
    <property type="match status" value="2"/>
</dbReference>
<keyword evidence="3" id="KW-1003">Cell membrane</keyword>
<feature type="domain" description="ABC-type glycine betaine transport system substrate-binding" evidence="6">
    <location>
        <begin position="33"/>
        <end position="188"/>
    </location>
</feature>
<sequence length="309" mass="32913">MKKYLKRLGIATGLSLTLVAAGCGSEDASQEAPTGDSNDDAVTEEVSVGEQLDFTITGIDAGAGIMAATENAIETYGLDDYQLQPSSGAAMTSALDAAIEREEAIVVTGWTPHWKFAAYDLKYLEDPEGVFGAAESIHTIVREGLDADLPEAYQVLDNFYWTPDHMGEIMVEVNEGAEPADAAAAWIEGNQDIVSEWTNGVDAVDGEAITLAFVAWDSEIASTHMIGAVLESIGYDVTLMSMEPGPMFTAVATGSADAMVAAWLPATHESYYEDFKEDFVDLGANLDGAKIGLVVPAYMDIDSIEDLKN</sequence>
<dbReference type="Gene3D" id="3.10.105.10">
    <property type="entry name" value="Dipeptide-binding Protein, Domain 3"/>
    <property type="match status" value="1"/>
</dbReference>
<proteinExistence type="predicted"/>
<protein>
    <submittedName>
        <fullName evidence="7">Glycine/betaine ABC transporter</fullName>
    </submittedName>
</protein>
<name>A0ABT5V963_9BACI</name>
<dbReference type="PROSITE" id="PS51257">
    <property type="entry name" value="PROKAR_LIPOPROTEIN"/>
    <property type="match status" value="1"/>
</dbReference>